<dbReference type="InterPro" id="IPR029476">
    <property type="entry name" value="DNase_NucA_NucB"/>
</dbReference>
<protein>
    <recommendedName>
        <fullName evidence="2">Deoxyribonuclease NucA/NucB domain-containing protein</fullName>
    </recommendedName>
</protein>
<evidence type="ECO:0000256" key="1">
    <source>
        <dbReference type="SAM" id="SignalP"/>
    </source>
</evidence>
<reference evidence="3 4" key="1">
    <citation type="submission" date="2016-10" db="EMBL/GenBank/DDBJ databases">
        <title>Genome sequence of Streptomyces sp. MUSC 1.</title>
        <authorList>
            <person name="Lee L.-H."/>
            <person name="Ser H.-L."/>
            <person name="Law J.W.-F."/>
        </authorList>
    </citation>
    <scope>NUCLEOTIDE SEQUENCE [LARGE SCALE GENOMIC DNA]</scope>
    <source>
        <strain evidence="3 4">MUSC 1</strain>
    </source>
</reference>
<keyword evidence="1" id="KW-0732">Signal</keyword>
<dbReference type="EMBL" id="MLYO01000004">
    <property type="protein sequence ID" value="OIK08247.1"/>
    <property type="molecule type" value="Genomic_DNA"/>
</dbReference>
<feature type="domain" description="Deoxyribonuclease NucA/NucB" evidence="2">
    <location>
        <begin position="269"/>
        <end position="353"/>
    </location>
</feature>
<accession>A0A1S2QRI3</accession>
<comment type="caution">
    <text evidence="3">The sequence shown here is derived from an EMBL/GenBank/DDBJ whole genome shotgun (WGS) entry which is preliminary data.</text>
</comment>
<name>A0A1S2QRI3_9ACTN</name>
<evidence type="ECO:0000313" key="4">
    <source>
        <dbReference type="Proteomes" id="UP000179642"/>
    </source>
</evidence>
<feature type="signal peptide" evidence="1">
    <location>
        <begin position="1"/>
        <end position="28"/>
    </location>
</feature>
<feature type="chain" id="PRO_5038443623" description="Deoxyribonuclease NucA/NucB domain-containing protein" evidence="1">
    <location>
        <begin position="29"/>
        <end position="354"/>
    </location>
</feature>
<dbReference type="Pfam" id="PF14040">
    <property type="entry name" value="DNase_NucA_NucB"/>
    <property type="match status" value="1"/>
</dbReference>
<dbReference type="AlphaFoldDB" id="A0A1S2QRI3"/>
<organism evidence="3 4">
    <name type="scientific">Streptomyces monashensis</name>
    <dbReference type="NCBI Taxonomy" id="1678012"/>
    <lineage>
        <taxon>Bacteria</taxon>
        <taxon>Bacillati</taxon>
        <taxon>Actinomycetota</taxon>
        <taxon>Actinomycetes</taxon>
        <taxon>Kitasatosporales</taxon>
        <taxon>Streptomycetaceae</taxon>
        <taxon>Streptomyces</taxon>
    </lineage>
</organism>
<dbReference type="Proteomes" id="UP000179642">
    <property type="component" value="Unassembled WGS sequence"/>
</dbReference>
<gene>
    <name evidence="3" type="ORF">BIV23_00465</name>
</gene>
<dbReference type="OrthoDB" id="2751008at2"/>
<evidence type="ECO:0000259" key="2">
    <source>
        <dbReference type="Pfam" id="PF14040"/>
    </source>
</evidence>
<evidence type="ECO:0000313" key="3">
    <source>
        <dbReference type="EMBL" id="OIK08247.1"/>
    </source>
</evidence>
<keyword evidence="4" id="KW-1185">Reference proteome</keyword>
<sequence length="354" mass="37811">MRRQIARSLTISALAAGLLVPAIASSQAAVEQPADSAVLQAGIAPVAVQAASPATAAGAVAVTPKANATCKINTISINRFSECEWVTLRVNVIRVINGVPRQVGTATFTARHSMTLNSKSADWGEKFQLSKASTTGEGKGITVTVTATAGNGTSAKTHYSPHLLDAASSGSVTYTTGAMRKGRINGKTQTRYTFGFTKPGYVPGSTGYKSATWRCDNYYGTSGCAMTDQPTAVSMVGIPWIDDGIRTLRAHGGHYGDPNGGKPLHWMINTKKKNDNRRAVCGGRTAPPDMKRVGRTYCDEYPFASTYEGGTKLPASQRETTWVSPNENNTQGARITNWRRPMHVMDNDPFYVVA</sequence>
<dbReference type="RefSeq" id="WP_071378659.1">
    <property type="nucleotide sequence ID" value="NZ_MLYO01000004.1"/>
</dbReference>
<proteinExistence type="predicted"/>